<feature type="compositionally biased region" description="Low complexity" evidence="1">
    <location>
        <begin position="173"/>
        <end position="185"/>
    </location>
</feature>
<feature type="region of interest" description="Disordered" evidence="1">
    <location>
        <begin position="111"/>
        <end position="147"/>
    </location>
</feature>
<keyword evidence="3" id="KW-1185">Reference proteome</keyword>
<gene>
    <name evidence="2" type="ORF">I308_102129</name>
</gene>
<comment type="caution">
    <text evidence="2">The sequence shown here is derived from an EMBL/GenBank/DDBJ whole genome shotgun (WGS) entry which is preliminary data.</text>
</comment>
<name>A0ABR3BWI7_9TREE</name>
<accession>A0ABR3BWI7</accession>
<reference evidence="3" key="1">
    <citation type="submission" date="2015-01" db="EMBL/GenBank/DDBJ databases">
        <title>The Genome Sequence of Cryptococcus gattii MMRL2647.</title>
        <authorList>
            <consortium name="The Broad Institute Genomics Platform"/>
            <person name="Cuomo C."/>
            <person name="Litvintseva A."/>
            <person name="Chen Y."/>
            <person name="Heitman J."/>
            <person name="Sun S."/>
            <person name="Springer D."/>
            <person name="Dromer F."/>
            <person name="Young S."/>
            <person name="Zeng Q."/>
            <person name="Gargeya S."/>
            <person name="Abouelleil A."/>
            <person name="Alvarado L."/>
            <person name="Chapman S.B."/>
            <person name="Gainer-Dewar J."/>
            <person name="Goldberg J."/>
            <person name="Griggs A."/>
            <person name="Gujja S."/>
            <person name="Hansen M."/>
            <person name="Howarth C."/>
            <person name="Imamovic A."/>
            <person name="Larimer J."/>
            <person name="Murphy C."/>
            <person name="Naylor J."/>
            <person name="Pearson M."/>
            <person name="Priest M."/>
            <person name="Roberts A."/>
            <person name="Saif S."/>
            <person name="Shea T."/>
            <person name="Sykes S."/>
            <person name="Wortman J."/>
            <person name="Nusbaum C."/>
            <person name="Birren B."/>
        </authorList>
    </citation>
    <scope>NUCLEOTIDE SEQUENCE [LARGE SCALE GENOMIC DNA]</scope>
    <source>
        <strain evidence="3">IND107</strain>
    </source>
</reference>
<dbReference type="RefSeq" id="XP_066615457.1">
    <property type="nucleotide sequence ID" value="XM_066756680.1"/>
</dbReference>
<feature type="region of interest" description="Disordered" evidence="1">
    <location>
        <begin position="1"/>
        <end position="66"/>
    </location>
</feature>
<feature type="region of interest" description="Disordered" evidence="1">
    <location>
        <begin position="172"/>
        <end position="197"/>
    </location>
</feature>
<feature type="region of interest" description="Disordered" evidence="1">
    <location>
        <begin position="903"/>
        <end position="995"/>
    </location>
</feature>
<feature type="compositionally biased region" description="Acidic residues" evidence="1">
    <location>
        <begin position="509"/>
        <end position="526"/>
    </location>
</feature>
<feature type="compositionally biased region" description="Polar residues" evidence="1">
    <location>
        <begin position="19"/>
        <end position="36"/>
    </location>
</feature>
<evidence type="ECO:0008006" key="4">
    <source>
        <dbReference type="Google" id="ProtNLM"/>
    </source>
</evidence>
<feature type="region of interest" description="Disordered" evidence="1">
    <location>
        <begin position="1190"/>
        <end position="1243"/>
    </location>
</feature>
<evidence type="ECO:0000313" key="3">
    <source>
        <dbReference type="Proteomes" id="UP000054399"/>
    </source>
</evidence>
<feature type="compositionally biased region" description="Polar residues" evidence="1">
    <location>
        <begin position="952"/>
        <end position="967"/>
    </location>
</feature>
<dbReference type="Proteomes" id="UP000054399">
    <property type="component" value="Unassembled WGS sequence"/>
</dbReference>
<dbReference type="EMBL" id="ATAM02000003">
    <property type="protein sequence ID" value="KAL0252737.1"/>
    <property type="molecule type" value="Genomic_DNA"/>
</dbReference>
<evidence type="ECO:0000256" key="1">
    <source>
        <dbReference type="SAM" id="MobiDB-lite"/>
    </source>
</evidence>
<reference evidence="2 3" key="2">
    <citation type="submission" date="2024-01" db="EMBL/GenBank/DDBJ databases">
        <title>Comparative genomics of Cryptococcus and Kwoniella reveals pathogenesis evolution and contrasting modes of karyotype evolution via chromosome fusion or intercentromeric recombination.</title>
        <authorList>
            <person name="Coelho M.A."/>
            <person name="David-Palma M."/>
            <person name="Shea T."/>
            <person name="Bowers K."/>
            <person name="Mcginley-Smith S."/>
            <person name="Mohammad A.W."/>
            <person name="Gnirke A."/>
            <person name="Yurkov A.M."/>
            <person name="Nowrousian M."/>
            <person name="Sun S."/>
            <person name="Cuomo C.A."/>
            <person name="Heitman J."/>
        </authorList>
    </citation>
    <scope>NUCLEOTIDE SEQUENCE [LARGE SCALE GENOMIC DNA]</scope>
    <source>
        <strain evidence="2 3">IND107</strain>
    </source>
</reference>
<feature type="region of interest" description="Disordered" evidence="1">
    <location>
        <begin position="495"/>
        <end position="540"/>
    </location>
</feature>
<sequence>MTRPIQSRAAKGRNKGTSDRTAQTPKRTNQLSTARAQQLPAIAQKVTRSSARLAARTQPDQPHQKTVTAVHEQVLQSISTGCGKKNISRFISASVLAKQLSVADIRKPETASLNAPEQGGYDDRGFWREPPSPAEHSNSRKQRPTVGGDTVKFHLSATAATPIIASYRRRHLSLPSSSSSSSSSSPSPPPTDLRTPHLQNLINKKGTNGCKDNRFFCTQGYTPSSKVIGDLFRTKSLAPPPQSLSHVDVFQPPSNVTAYQEANILPFSSSTQTADTSEIGHQVEELSNEDEQSPIKPPTSRRSRVRPVESKSYSVSDDEGEEERHEEGREEDGGDWQPIQPLSLAQSRSIPLSNKWRDPFSYIPAANTQSAAPLRSHRRNQIRPSSTVLDTPSELVGDEEPTSQTKFDCVEKTSETPLCNASSIVKVVKVTSISGNITYGKGRSHTYKAGLPDPVPNGRLTSLTPLAHSFSTHNPSAINLPRKENALDVIRVQESLNKAPTRPAGDHTEEGEDELWSDDWPGDLEESPTKRGPLRPITMVLGKRPPRKHAVESDNGFNYDTNNRAQKKRRIEFPNEAASSPVHDTPRLRLSRNESVRIRVQNYIQVVHSVRPKRCRRNASRHIRPPAGYSFKPFEAIPFSEYVKEHRKNPNITLFQMPTGLFSSGYIARQHASKKILGRITRHKTPPALDPSQNDPHWEDEIVLESSTRPLQARCKDRSEAEALAKRIPRLNVITDPDRHRSQFQPLPGRSPQRKRPHLVEDACRKVPVLDSVARRDTSHQTNTGPMKTAHEEMKCEKVESPLLLALPPRRTVLKDTGYWKIPQQGQLAKRINPPKRSVWPVQLRRQESIGQFPSPASVSINLSLSISGNSTQERQTLASQCLNAEDDFADRRMMSGIDMTNHLVGRLNSHSIQNRKKRQEEREKRVQEKREALRKEKKKDTDARVNEAVQRPSQKVSVPVTSNQSHAIIPLPHAKSSDTQGTTHSRRAVAAPGLSRDLVRSSTQVTPLSAHPTPCRIGLLRRKTMPPSPSFKKNHTVTELGPVRPQHSNMVATPSKACALLTQLNTQHNTGTSFNIQSYPPLAQASRHLGTQYTQVLERTEVDSSRTRPTLNLERTEVDSSSQPCFIQGLEKTWVGSSRPQFRTFSFGPENEQAHEIKDALFSQGTPEISPSPPPATQALSRLRSRSIGRRPIGLRAPPSPQKTPVSQQTKSQGTQISGVYSQFRSPLKNTSGTPRRTDKRD</sequence>
<protein>
    <recommendedName>
        <fullName evidence="4">TPX2 central domain-containing protein</fullName>
    </recommendedName>
</protein>
<dbReference type="GeneID" id="91988987"/>
<proteinExistence type="predicted"/>
<feature type="region of interest" description="Disordered" evidence="1">
    <location>
        <begin position="269"/>
        <end position="339"/>
    </location>
</feature>
<feature type="region of interest" description="Disordered" evidence="1">
    <location>
        <begin position="1021"/>
        <end position="1043"/>
    </location>
</feature>
<feature type="compositionally biased region" description="Basic and acidic residues" evidence="1">
    <location>
        <begin position="919"/>
        <end position="946"/>
    </location>
</feature>
<feature type="region of interest" description="Disordered" evidence="1">
    <location>
        <begin position="775"/>
        <end position="794"/>
    </location>
</feature>
<evidence type="ECO:0000313" key="2">
    <source>
        <dbReference type="EMBL" id="KAL0252737.1"/>
    </source>
</evidence>
<feature type="compositionally biased region" description="Polar residues" evidence="1">
    <location>
        <begin position="1204"/>
        <end position="1236"/>
    </location>
</feature>
<organism evidence="2 3">
    <name type="scientific">Cryptococcus tetragattii IND107</name>
    <dbReference type="NCBI Taxonomy" id="1296105"/>
    <lineage>
        <taxon>Eukaryota</taxon>
        <taxon>Fungi</taxon>
        <taxon>Dikarya</taxon>
        <taxon>Basidiomycota</taxon>
        <taxon>Agaricomycotina</taxon>
        <taxon>Tremellomycetes</taxon>
        <taxon>Tremellales</taxon>
        <taxon>Cryptococcaceae</taxon>
        <taxon>Cryptococcus</taxon>
        <taxon>Cryptococcus gattii species complex</taxon>
    </lineage>
</organism>
<feature type="region of interest" description="Disordered" evidence="1">
    <location>
        <begin position="739"/>
        <end position="759"/>
    </location>
</feature>